<dbReference type="InterPro" id="IPR029058">
    <property type="entry name" value="AB_hydrolase_fold"/>
</dbReference>
<dbReference type="Proteomes" id="UP000240739">
    <property type="component" value="Unassembled WGS sequence"/>
</dbReference>
<comment type="caution">
    <text evidence="4">The sequence shown here is derived from an EMBL/GenBank/DDBJ whole genome shotgun (WGS) entry which is preliminary data.</text>
</comment>
<dbReference type="PANTHER" id="PTHR10655">
    <property type="entry name" value="LYSOPHOSPHOLIPASE-RELATED"/>
    <property type="match status" value="1"/>
</dbReference>
<evidence type="ECO:0000313" key="4">
    <source>
        <dbReference type="EMBL" id="PTL55718.1"/>
    </source>
</evidence>
<dbReference type="InterPro" id="IPR003140">
    <property type="entry name" value="PLipase/COase/thioEstase"/>
</dbReference>
<dbReference type="OrthoDB" id="9780848at2"/>
<dbReference type="PANTHER" id="PTHR10655:SF17">
    <property type="entry name" value="LYSOPHOSPHOLIPASE-LIKE PROTEIN 1"/>
    <property type="match status" value="1"/>
</dbReference>
<dbReference type="AlphaFoldDB" id="A0A2T4UDY6"/>
<feature type="domain" description="Phospholipase/carboxylesterase/thioesterase" evidence="3">
    <location>
        <begin position="14"/>
        <end position="211"/>
    </location>
</feature>
<proteinExistence type="inferred from homology"/>
<sequence>MSAPRHPGPLPHLVRPADGEAAGTLVLLHGRGADEHDLYGLFDVLDPQRRLTGITVGGPLALGGPVGRHWYVVPRVGFPDPHTFGPTFAELATLLDDELGIDWSTTVVGGFSQGSVMSYALGLGAGRPRPAGILAMSGFIPTTEAWQGDLDARAGLPVLVAHGTHDPVISVEFGRDAVRRLQQAGADVTYHESAVAHQIDPRVVPEVHAWLADRFPERSGAELSPSSGV</sequence>
<dbReference type="GO" id="GO:0016787">
    <property type="term" value="F:hydrolase activity"/>
    <property type="evidence" value="ECO:0007669"/>
    <property type="project" value="UniProtKB-KW"/>
</dbReference>
<reference evidence="4 5" key="1">
    <citation type="submission" date="2018-03" db="EMBL/GenBank/DDBJ databases">
        <title>Aquarubrobacter algicola gen. nov., sp. nov., a novel actinobacterium isolated from shallow eutrophic lake during the end of cyanobacterial harmful algal blooms.</title>
        <authorList>
            <person name="Chun S.J."/>
        </authorList>
    </citation>
    <scope>NUCLEOTIDE SEQUENCE [LARGE SCALE GENOMIC DNA]</scope>
    <source>
        <strain evidence="4 5">Seoho-28</strain>
    </source>
</reference>
<evidence type="ECO:0000256" key="1">
    <source>
        <dbReference type="ARBA" id="ARBA00006499"/>
    </source>
</evidence>
<gene>
    <name evidence="4" type="ORF">C7Y72_18995</name>
</gene>
<dbReference type="Gene3D" id="3.40.50.1820">
    <property type="entry name" value="alpha/beta hydrolase"/>
    <property type="match status" value="1"/>
</dbReference>
<dbReference type="Pfam" id="PF02230">
    <property type="entry name" value="Abhydrolase_2"/>
    <property type="match status" value="1"/>
</dbReference>
<keyword evidence="2" id="KW-0378">Hydrolase</keyword>
<name>A0A2T4UDY6_9ACTN</name>
<organism evidence="4 5">
    <name type="scientific">Paraconexibacter algicola</name>
    <dbReference type="NCBI Taxonomy" id="2133960"/>
    <lineage>
        <taxon>Bacteria</taxon>
        <taxon>Bacillati</taxon>
        <taxon>Actinomycetota</taxon>
        <taxon>Thermoleophilia</taxon>
        <taxon>Solirubrobacterales</taxon>
        <taxon>Paraconexibacteraceae</taxon>
        <taxon>Paraconexibacter</taxon>
    </lineage>
</organism>
<evidence type="ECO:0000256" key="2">
    <source>
        <dbReference type="ARBA" id="ARBA00022801"/>
    </source>
</evidence>
<dbReference type="InterPro" id="IPR050565">
    <property type="entry name" value="LYPA1-2/EST-like"/>
</dbReference>
<comment type="similarity">
    <text evidence="1">Belongs to the AB hydrolase superfamily. AB hydrolase 2 family.</text>
</comment>
<dbReference type="SUPFAM" id="SSF53474">
    <property type="entry name" value="alpha/beta-Hydrolases"/>
    <property type="match status" value="1"/>
</dbReference>
<dbReference type="RefSeq" id="WP_107570761.1">
    <property type="nucleotide sequence ID" value="NZ_PYYB01000003.1"/>
</dbReference>
<accession>A0A2T4UDY6</accession>
<protein>
    <submittedName>
        <fullName evidence="4">Phospholipase</fullName>
    </submittedName>
</protein>
<evidence type="ECO:0000259" key="3">
    <source>
        <dbReference type="Pfam" id="PF02230"/>
    </source>
</evidence>
<dbReference type="EMBL" id="PYYB01000003">
    <property type="protein sequence ID" value="PTL55718.1"/>
    <property type="molecule type" value="Genomic_DNA"/>
</dbReference>
<keyword evidence="5" id="KW-1185">Reference proteome</keyword>
<evidence type="ECO:0000313" key="5">
    <source>
        <dbReference type="Proteomes" id="UP000240739"/>
    </source>
</evidence>